<evidence type="ECO:0000256" key="1">
    <source>
        <dbReference type="SAM" id="MobiDB-lite"/>
    </source>
</evidence>
<feature type="compositionally biased region" description="Low complexity" evidence="1">
    <location>
        <begin position="24"/>
        <end position="41"/>
    </location>
</feature>
<feature type="compositionally biased region" description="Low complexity" evidence="1">
    <location>
        <begin position="145"/>
        <end position="183"/>
    </location>
</feature>
<feature type="region of interest" description="Disordered" evidence="1">
    <location>
        <begin position="1"/>
        <end position="52"/>
    </location>
</feature>
<feature type="compositionally biased region" description="Basic residues" evidence="1">
    <location>
        <begin position="120"/>
        <end position="134"/>
    </location>
</feature>
<feature type="compositionally biased region" description="Gly residues" evidence="1">
    <location>
        <begin position="486"/>
        <end position="498"/>
    </location>
</feature>
<feature type="non-terminal residue" evidence="2">
    <location>
        <position position="538"/>
    </location>
</feature>
<evidence type="ECO:0000313" key="3">
    <source>
        <dbReference type="Proteomes" id="UP000308199"/>
    </source>
</evidence>
<dbReference type="Proteomes" id="UP000308199">
    <property type="component" value="Unassembled WGS sequence"/>
</dbReference>
<evidence type="ECO:0000313" key="2">
    <source>
        <dbReference type="EMBL" id="THG93125.1"/>
    </source>
</evidence>
<dbReference type="OrthoDB" id="2530523at2759"/>
<feature type="compositionally biased region" description="Low complexity" evidence="1">
    <location>
        <begin position="1"/>
        <end position="11"/>
    </location>
</feature>
<protein>
    <submittedName>
        <fullName evidence="2">Uncharacterized protein</fullName>
    </submittedName>
</protein>
<dbReference type="EMBL" id="SGPK01001391">
    <property type="protein sequence ID" value="THG93125.1"/>
    <property type="molecule type" value="Genomic_DNA"/>
</dbReference>
<organism evidence="2 3">
    <name type="scientific">Phellinidium pouzarii</name>
    <dbReference type="NCBI Taxonomy" id="167371"/>
    <lineage>
        <taxon>Eukaryota</taxon>
        <taxon>Fungi</taxon>
        <taxon>Dikarya</taxon>
        <taxon>Basidiomycota</taxon>
        <taxon>Agaricomycotina</taxon>
        <taxon>Agaricomycetes</taxon>
        <taxon>Hymenochaetales</taxon>
        <taxon>Hymenochaetaceae</taxon>
        <taxon>Phellinidium</taxon>
    </lineage>
</organism>
<gene>
    <name evidence="2" type="ORF">EW145_g8463</name>
</gene>
<comment type="caution">
    <text evidence="2">The sequence shown here is derived from an EMBL/GenBank/DDBJ whole genome shotgun (WGS) entry which is preliminary data.</text>
</comment>
<feature type="region of interest" description="Disordered" evidence="1">
    <location>
        <begin position="438"/>
        <end position="510"/>
    </location>
</feature>
<accession>A0A4S4K5V2</accession>
<keyword evidence="3" id="KW-1185">Reference proteome</keyword>
<sequence length="538" mass="57574">MMSRPMSRSSSGQMLSPAHTGSDSASAAGMFPPGAGMPGSMQAPMSGGGMTPNLAALQAADAQQRARQTQIRQAMLYHQQQQQQQAQLQQQQQQQHQIQQQAQQQQAQQQQAQQQQQQHHQQHQHQQQQHHHHQQVLQGRQTPVSMSMSPPQSQAQARMSPEQQQQIMQTQAAARQMSPPGSQSGNGMGMGVNNMGMNNSGQTQVPLGMLNQPGSMGMPMAGQAGQVSAGMNTVANAQTLQQIANAGPAAMAAYQTLQNPQHAMVQYLNQSMPGFSSLPILEQMRRWQVMQTNMQQRQHRNQIMPNQMIPNQMRPANAGASGSGPSQMQRPEQASQVVVAPQMMQQAQRPAAPGMSMHGQPAGMPAGMAGMQNQANLNSQQRQLYLLQMQQAQQMRNQAIVGGANAGAGAGMNPSMMNPQMLAVAQERARIEQQQRFQLAQRQGSPLNPAAGGGGATDQYPPGLRSNPPLPGIARSTRSPSVSAELGGGTPRIGGHGLLGQPSVGAGIGSGSDEYHRALMQAQRNAQLHNFMPGAGQG</sequence>
<dbReference type="AlphaFoldDB" id="A0A4S4K5V2"/>
<feature type="region of interest" description="Disordered" evidence="1">
    <location>
        <begin position="111"/>
        <end position="190"/>
    </location>
</feature>
<reference evidence="2 3" key="1">
    <citation type="submission" date="2019-02" db="EMBL/GenBank/DDBJ databases">
        <title>Genome sequencing of the rare red list fungi Phellinidium pouzarii.</title>
        <authorList>
            <person name="Buettner E."/>
            <person name="Kellner H."/>
        </authorList>
    </citation>
    <scope>NUCLEOTIDE SEQUENCE [LARGE SCALE GENOMIC DNA]</scope>
    <source>
        <strain evidence="2 3">DSM 108285</strain>
    </source>
</reference>
<proteinExistence type="predicted"/>
<name>A0A4S4K5V2_9AGAM</name>